<gene>
    <name evidence="1" type="ORF">A9200_13950</name>
</gene>
<keyword evidence="2" id="KW-1185">Reference proteome</keyword>
<dbReference type="AlphaFoldDB" id="A0A1B7ZD76"/>
<evidence type="ECO:0008006" key="3">
    <source>
        <dbReference type="Google" id="ProtNLM"/>
    </source>
</evidence>
<dbReference type="Gene3D" id="2.170.130.10">
    <property type="entry name" value="TonB-dependent receptor, plug domain"/>
    <property type="match status" value="1"/>
</dbReference>
<comment type="caution">
    <text evidence="1">The sequence shown here is derived from an EMBL/GenBank/DDBJ whole genome shotgun (WGS) entry which is preliminary data.</text>
</comment>
<evidence type="ECO:0000313" key="2">
    <source>
        <dbReference type="Proteomes" id="UP000092164"/>
    </source>
</evidence>
<dbReference type="EMBL" id="LZFP01000004">
    <property type="protein sequence ID" value="OBR40932.1"/>
    <property type="molecule type" value="Genomic_DNA"/>
</dbReference>
<protein>
    <recommendedName>
        <fullName evidence="3">MG2 domain-containing protein</fullName>
    </recommendedName>
</protein>
<organism evidence="1 2">
    <name type="scientific">Maribacter hydrothermalis</name>
    <dbReference type="NCBI Taxonomy" id="1836467"/>
    <lineage>
        <taxon>Bacteria</taxon>
        <taxon>Pseudomonadati</taxon>
        <taxon>Bacteroidota</taxon>
        <taxon>Flavobacteriia</taxon>
        <taxon>Flavobacteriales</taxon>
        <taxon>Flavobacteriaceae</taxon>
        <taxon>Maribacter</taxon>
    </lineage>
</organism>
<dbReference type="Proteomes" id="UP000092164">
    <property type="component" value="Unassembled WGS sequence"/>
</dbReference>
<accession>A0A1B7ZD76</accession>
<evidence type="ECO:0000313" key="1">
    <source>
        <dbReference type="EMBL" id="OBR40932.1"/>
    </source>
</evidence>
<proteinExistence type="predicted"/>
<reference evidence="2" key="1">
    <citation type="submission" date="2016-06" db="EMBL/GenBank/DDBJ databases">
        <authorList>
            <person name="Zhan P."/>
        </authorList>
    </citation>
    <scope>NUCLEOTIDE SEQUENCE [LARGE SCALE GENOMIC DNA]</scope>
    <source>
        <strain evidence="2">T28</strain>
    </source>
</reference>
<dbReference type="STRING" id="1836467.BTR34_15650"/>
<dbReference type="KEGG" id="mart:BTR34_15650"/>
<dbReference type="InterPro" id="IPR037066">
    <property type="entry name" value="Plug_dom_sf"/>
</dbReference>
<sequence length="592" mass="67767">MGRIKKIDMKLKINLVLLIVVHFAYLQIYAQGNAVNFLNDDKLVPHQEQVFVHSNSNLAFVGEYIYYSIYCLKNNTGLLSDVSKIAYLKLVDENEEIVLNQKIKLINGKGNSNFFIPSTIPSGNYKLIAYTQWMLNNGKSYFYSNDITIVNPYTSNQAVFRDKNVDLTEDSSTNTNKIENNTIVNSTLSIDLGENTYATRQPINLKIAASTLEGLGNYSISVRKVDELETKTTTSTLNFKNSYPEMSNVDHLILPELRGELFVGEISANNDSTNINNKAVALSFPGKDYLFKSATTDANGRFYANVEEDYTAEEVYVQVMNNPNNEFEIGLSPEEAVNLSNLKFNQFTIHRDMETLIQERSIYNQIENAYYSSKPDTILIGKPNKRFYGEGTMNYVLDEYTRFASIKETFVEVVEHVWIQQNKQGQNEFHVRPIAPFVETGKLPLVFVDGILVQDHERLINLSSAQVESINISRNQHFYGTRAFQGVVDVVTFKSNFYENYYTPNLLAQKLFKPNESKNYYEQSYDGDLKEANERLPDFRYQLLWKPTIQMAEKVENIKFYSSDITGEFEVSLEGFTKAGLPVSLKKNFWVK</sequence>
<name>A0A1B7ZD76_9FLAO</name>